<keyword evidence="3" id="KW-1185">Reference proteome</keyword>
<dbReference type="InterPro" id="IPR029060">
    <property type="entry name" value="PIN-like_dom_sf"/>
</dbReference>
<proteinExistence type="predicted"/>
<sequence>MRLTIDVNVWVAHLMATQHRRSGTAAQAIVAIAGGMQLSGRPVQIVVSLEMLDTLERVLIRLGFSAAAAADFGSALVELMKTGPEALDPDLLLSGRDQLDIHDREDAGVLATAIAGRVDLLVTDNLADFETKDSERIETQVVTSGGRERQLFALIHERQNGVSLLVAHPFDVLDWIARGIDLSAAAVRTAAATHRP</sequence>
<dbReference type="Proteomes" id="UP001242480">
    <property type="component" value="Unassembled WGS sequence"/>
</dbReference>
<dbReference type="SUPFAM" id="SSF88723">
    <property type="entry name" value="PIN domain-like"/>
    <property type="match status" value="1"/>
</dbReference>
<feature type="domain" description="PIN" evidence="1">
    <location>
        <begin position="2"/>
        <end position="126"/>
    </location>
</feature>
<organism evidence="2 3">
    <name type="scientific">Labrys wisconsinensis</name>
    <dbReference type="NCBI Taxonomy" id="425677"/>
    <lineage>
        <taxon>Bacteria</taxon>
        <taxon>Pseudomonadati</taxon>
        <taxon>Pseudomonadota</taxon>
        <taxon>Alphaproteobacteria</taxon>
        <taxon>Hyphomicrobiales</taxon>
        <taxon>Xanthobacteraceae</taxon>
        <taxon>Labrys</taxon>
    </lineage>
</organism>
<protein>
    <submittedName>
        <fullName evidence="2">Nucleic acid-binding protein</fullName>
    </submittedName>
</protein>
<comment type="caution">
    <text evidence="2">The sequence shown here is derived from an EMBL/GenBank/DDBJ whole genome shotgun (WGS) entry which is preliminary data.</text>
</comment>
<accession>A0ABU0JHQ2</accession>
<name>A0ABU0JHQ2_9HYPH</name>
<dbReference type="EMBL" id="JAUSVX010000018">
    <property type="protein sequence ID" value="MDQ0473815.1"/>
    <property type="molecule type" value="Genomic_DNA"/>
</dbReference>
<reference evidence="2 3" key="1">
    <citation type="submission" date="2023-07" db="EMBL/GenBank/DDBJ databases">
        <title>Genomic Encyclopedia of Type Strains, Phase IV (KMG-IV): sequencing the most valuable type-strain genomes for metagenomic binning, comparative biology and taxonomic classification.</title>
        <authorList>
            <person name="Goeker M."/>
        </authorList>
    </citation>
    <scope>NUCLEOTIDE SEQUENCE [LARGE SCALE GENOMIC DNA]</scope>
    <source>
        <strain evidence="2 3">DSM 19619</strain>
    </source>
</reference>
<dbReference type="Pfam" id="PF13470">
    <property type="entry name" value="PIN_3"/>
    <property type="match status" value="1"/>
</dbReference>
<dbReference type="InterPro" id="IPR002716">
    <property type="entry name" value="PIN_dom"/>
</dbReference>
<evidence type="ECO:0000259" key="1">
    <source>
        <dbReference type="Pfam" id="PF13470"/>
    </source>
</evidence>
<dbReference type="RefSeq" id="WP_307282472.1">
    <property type="nucleotide sequence ID" value="NZ_JAUSVX010000018.1"/>
</dbReference>
<evidence type="ECO:0000313" key="3">
    <source>
        <dbReference type="Proteomes" id="UP001242480"/>
    </source>
</evidence>
<evidence type="ECO:0000313" key="2">
    <source>
        <dbReference type="EMBL" id="MDQ0473815.1"/>
    </source>
</evidence>
<gene>
    <name evidence="2" type="ORF">QO011_006851</name>
</gene>